<organism evidence="5 6">
    <name type="scientific">Pterulicium gracile</name>
    <dbReference type="NCBI Taxonomy" id="1884261"/>
    <lineage>
        <taxon>Eukaryota</taxon>
        <taxon>Fungi</taxon>
        <taxon>Dikarya</taxon>
        <taxon>Basidiomycota</taxon>
        <taxon>Agaricomycotina</taxon>
        <taxon>Agaricomycetes</taxon>
        <taxon>Agaricomycetidae</taxon>
        <taxon>Agaricales</taxon>
        <taxon>Pleurotineae</taxon>
        <taxon>Pterulaceae</taxon>
        <taxon>Pterulicium</taxon>
    </lineage>
</organism>
<evidence type="ECO:0000313" key="5">
    <source>
        <dbReference type="EMBL" id="TFL03919.1"/>
    </source>
</evidence>
<dbReference type="STRING" id="1884261.A0A5C3QUB6"/>
<evidence type="ECO:0000256" key="2">
    <source>
        <dbReference type="ARBA" id="ARBA00022803"/>
    </source>
</evidence>
<dbReference type="InterPro" id="IPR011990">
    <property type="entry name" value="TPR-like_helical_dom_sf"/>
</dbReference>
<comment type="similarity">
    <text evidence="3">Belongs to the EMC2 family.</text>
</comment>
<accession>A0A5C3QUB6</accession>
<reference evidence="5 6" key="1">
    <citation type="journal article" date="2019" name="Nat. Ecol. Evol.">
        <title>Megaphylogeny resolves global patterns of mushroom evolution.</title>
        <authorList>
            <person name="Varga T."/>
            <person name="Krizsan K."/>
            <person name="Foldi C."/>
            <person name="Dima B."/>
            <person name="Sanchez-Garcia M."/>
            <person name="Sanchez-Ramirez S."/>
            <person name="Szollosi G.J."/>
            <person name="Szarkandi J.G."/>
            <person name="Papp V."/>
            <person name="Albert L."/>
            <person name="Andreopoulos W."/>
            <person name="Angelini C."/>
            <person name="Antonin V."/>
            <person name="Barry K.W."/>
            <person name="Bougher N.L."/>
            <person name="Buchanan P."/>
            <person name="Buyck B."/>
            <person name="Bense V."/>
            <person name="Catcheside P."/>
            <person name="Chovatia M."/>
            <person name="Cooper J."/>
            <person name="Damon W."/>
            <person name="Desjardin D."/>
            <person name="Finy P."/>
            <person name="Geml J."/>
            <person name="Haridas S."/>
            <person name="Hughes K."/>
            <person name="Justo A."/>
            <person name="Karasinski D."/>
            <person name="Kautmanova I."/>
            <person name="Kiss B."/>
            <person name="Kocsube S."/>
            <person name="Kotiranta H."/>
            <person name="LaButti K.M."/>
            <person name="Lechner B.E."/>
            <person name="Liimatainen K."/>
            <person name="Lipzen A."/>
            <person name="Lukacs Z."/>
            <person name="Mihaltcheva S."/>
            <person name="Morgado L.N."/>
            <person name="Niskanen T."/>
            <person name="Noordeloos M.E."/>
            <person name="Ohm R.A."/>
            <person name="Ortiz-Santana B."/>
            <person name="Ovrebo C."/>
            <person name="Racz N."/>
            <person name="Riley R."/>
            <person name="Savchenko A."/>
            <person name="Shiryaev A."/>
            <person name="Soop K."/>
            <person name="Spirin V."/>
            <person name="Szebenyi C."/>
            <person name="Tomsovsky M."/>
            <person name="Tulloss R.E."/>
            <person name="Uehling J."/>
            <person name="Grigoriev I.V."/>
            <person name="Vagvolgyi C."/>
            <person name="Papp T."/>
            <person name="Martin F.M."/>
            <person name="Miettinen O."/>
            <person name="Hibbett D.S."/>
            <person name="Nagy L.G."/>
        </authorList>
    </citation>
    <scope>NUCLEOTIDE SEQUENCE [LARGE SCALE GENOMIC DNA]</scope>
    <source>
        <strain evidence="5 6">CBS 309.79</strain>
    </source>
</reference>
<name>A0A5C3QUB6_9AGAR</name>
<dbReference type="EMBL" id="ML178819">
    <property type="protein sequence ID" value="TFL03919.1"/>
    <property type="molecule type" value="Genomic_DNA"/>
</dbReference>
<gene>
    <name evidence="5" type="ORF">BDV98DRAFT_525606</name>
</gene>
<dbReference type="GO" id="GO:0072546">
    <property type="term" value="C:EMC complex"/>
    <property type="evidence" value="ECO:0007669"/>
    <property type="project" value="UniProtKB-UniRule"/>
</dbReference>
<keyword evidence="1" id="KW-0677">Repeat</keyword>
<evidence type="ECO:0000259" key="4">
    <source>
        <dbReference type="Pfam" id="PF22890"/>
    </source>
</evidence>
<dbReference type="Proteomes" id="UP000305067">
    <property type="component" value="Unassembled WGS sequence"/>
</dbReference>
<keyword evidence="6" id="KW-1185">Reference proteome</keyword>
<dbReference type="OrthoDB" id="124397at2759"/>
<keyword evidence="3" id="KW-0472">Membrane</keyword>
<sequence>MSLATALSTLANYRSHNSRASQDVFDKGSVVLKSGATKKLGDASWDFLEQLALASIDVGRLDVADECIHLLVTKFPESPRVDVLSGIRMEASETPDVALAYYDQLIEVDPSSGALWKRRIAVLRRMGKIEKTVEELNQFLDTFYNDVEGWLELADIHATCYQYTASLQALSHLLLLNPQNPFYFLKFAETAYTSGDLPLALKMFLVVVDMSEREDELVKGPPRGIAIRAWFGIKQCSRRLLANPNHQSASHTATPKHLNLIEELSTERILAAYSGKGVLGLPAVRQWLGRV</sequence>
<comment type="subunit">
    <text evidence="3">Component of the ER membrane protein complex (EMC).</text>
</comment>
<protein>
    <recommendedName>
        <fullName evidence="3">ER membrane protein complex subunit 2</fullName>
    </recommendedName>
</protein>
<dbReference type="InterPro" id="IPR055217">
    <property type="entry name" value="TPR_EMC2"/>
</dbReference>
<evidence type="ECO:0000256" key="3">
    <source>
        <dbReference type="RuleBase" id="RU367091"/>
    </source>
</evidence>
<comment type="function">
    <text evidence="3">Part of the endoplasmic reticulum membrane protein complex (EMC) that enables the energy-independent insertion into endoplasmic reticulum membranes of newly synthesized membrane proteins.</text>
</comment>
<dbReference type="PANTHER" id="PTHR12760">
    <property type="entry name" value="TETRATRICOPEPTIDE REPEAT PROTEIN"/>
    <property type="match status" value="1"/>
</dbReference>
<dbReference type="InterPro" id="IPR039856">
    <property type="entry name" value="EMC2-like"/>
</dbReference>
<keyword evidence="2" id="KW-0802">TPR repeat</keyword>
<dbReference type="AlphaFoldDB" id="A0A5C3QUB6"/>
<dbReference type="Gene3D" id="1.25.40.10">
    <property type="entry name" value="Tetratricopeptide repeat domain"/>
    <property type="match status" value="1"/>
</dbReference>
<proteinExistence type="inferred from homology"/>
<evidence type="ECO:0000256" key="1">
    <source>
        <dbReference type="ARBA" id="ARBA00022737"/>
    </source>
</evidence>
<keyword evidence="3" id="KW-0256">Endoplasmic reticulum</keyword>
<feature type="domain" description="EMC2 TPR-like" evidence="4">
    <location>
        <begin position="84"/>
        <end position="191"/>
    </location>
</feature>
<evidence type="ECO:0000313" key="6">
    <source>
        <dbReference type="Proteomes" id="UP000305067"/>
    </source>
</evidence>
<dbReference type="Pfam" id="PF22890">
    <property type="entry name" value="TPR_EMC2"/>
    <property type="match status" value="1"/>
</dbReference>
<dbReference type="SUPFAM" id="SSF48452">
    <property type="entry name" value="TPR-like"/>
    <property type="match status" value="1"/>
</dbReference>
<comment type="subcellular location">
    <subcellularLocation>
        <location evidence="3">Endoplasmic reticulum membrane</location>
        <topology evidence="3">Peripheral membrane protein</topology>
        <orientation evidence="3">Cytoplasmic side</orientation>
    </subcellularLocation>
</comment>